<sequence>MMSGSLPTSISESTISYETIRRRDRFRRNAAGFINLAATIIFWGPAWLLTTYDGSSWRAKWKTRKKDRHELVPPTPRQRGRALTISSNKSNLKSDREGRRRTLTQNSSPLMRLPAEVRNLIWEKCVGSDNIYILLSHGRWRSFRQHGEQTEPVERLGEAVSDIYKNIARRDALYRRNVDVLPLLQTCRKIYSEAITTVYQTAPFTFCDIHSFLAFYACLPPSNIPSLGHINLDFHALWPNGVIHPLELVPPHDRVHADPDYHVWSSINERVNYRVLNNSRVRVYNALPRFDKNACDAPDSWRLVCEVLGQMRGLRELRVRIHHERYTLRHGCSVESTFFEPLREVLGMGMGMGIERVEVDVFAVDYSWRPEGDAGATEHGADLDSGVGGREIGGGGFVGPPEAYWSSLLPSETLRWTRVGGEFVWSRIEDQR</sequence>
<proteinExistence type="predicted"/>
<dbReference type="Pfam" id="PF24864">
    <property type="entry name" value="DUF7730"/>
    <property type="match status" value="1"/>
</dbReference>
<dbReference type="OrthoDB" id="3800780at2759"/>
<keyword evidence="2" id="KW-0472">Membrane</keyword>
<dbReference type="AlphaFoldDB" id="A0A6A6T7I4"/>
<reference evidence="4" key="1">
    <citation type="journal article" date="2020" name="Stud. Mycol.">
        <title>101 Dothideomycetes genomes: a test case for predicting lifestyles and emergence of pathogens.</title>
        <authorList>
            <person name="Haridas S."/>
            <person name="Albert R."/>
            <person name="Binder M."/>
            <person name="Bloem J."/>
            <person name="Labutti K."/>
            <person name="Salamov A."/>
            <person name="Andreopoulos B."/>
            <person name="Baker S."/>
            <person name="Barry K."/>
            <person name="Bills G."/>
            <person name="Bluhm B."/>
            <person name="Cannon C."/>
            <person name="Castanera R."/>
            <person name="Culley D."/>
            <person name="Daum C."/>
            <person name="Ezra D."/>
            <person name="Gonzalez J."/>
            <person name="Henrissat B."/>
            <person name="Kuo A."/>
            <person name="Liang C."/>
            <person name="Lipzen A."/>
            <person name="Lutzoni F."/>
            <person name="Magnuson J."/>
            <person name="Mondo S."/>
            <person name="Nolan M."/>
            <person name="Ohm R."/>
            <person name="Pangilinan J."/>
            <person name="Park H.-J."/>
            <person name="Ramirez L."/>
            <person name="Alfaro M."/>
            <person name="Sun H."/>
            <person name="Tritt A."/>
            <person name="Yoshinaga Y."/>
            <person name="Zwiers L.-H."/>
            <person name="Turgeon B."/>
            <person name="Goodwin S."/>
            <person name="Spatafora J."/>
            <person name="Crous P."/>
            <person name="Grigoriev I."/>
        </authorList>
    </citation>
    <scope>NUCLEOTIDE SEQUENCE</scope>
    <source>
        <strain evidence="4">CBS 122681</strain>
    </source>
</reference>
<evidence type="ECO:0000313" key="5">
    <source>
        <dbReference type="Proteomes" id="UP000799324"/>
    </source>
</evidence>
<organism evidence="4 5">
    <name type="scientific">Lophiostoma macrostomum CBS 122681</name>
    <dbReference type="NCBI Taxonomy" id="1314788"/>
    <lineage>
        <taxon>Eukaryota</taxon>
        <taxon>Fungi</taxon>
        <taxon>Dikarya</taxon>
        <taxon>Ascomycota</taxon>
        <taxon>Pezizomycotina</taxon>
        <taxon>Dothideomycetes</taxon>
        <taxon>Pleosporomycetidae</taxon>
        <taxon>Pleosporales</taxon>
        <taxon>Lophiostomataceae</taxon>
        <taxon>Lophiostoma</taxon>
    </lineage>
</organism>
<feature type="region of interest" description="Disordered" evidence="1">
    <location>
        <begin position="87"/>
        <end position="107"/>
    </location>
</feature>
<feature type="transmembrane region" description="Helical" evidence="2">
    <location>
        <begin position="30"/>
        <end position="49"/>
    </location>
</feature>
<gene>
    <name evidence="4" type="ORF">K491DRAFT_455841</name>
</gene>
<keyword evidence="5" id="KW-1185">Reference proteome</keyword>
<evidence type="ECO:0000256" key="1">
    <source>
        <dbReference type="SAM" id="MobiDB-lite"/>
    </source>
</evidence>
<evidence type="ECO:0000313" key="4">
    <source>
        <dbReference type="EMBL" id="KAF2654893.1"/>
    </source>
</evidence>
<dbReference type="EMBL" id="MU004357">
    <property type="protein sequence ID" value="KAF2654893.1"/>
    <property type="molecule type" value="Genomic_DNA"/>
</dbReference>
<dbReference type="Proteomes" id="UP000799324">
    <property type="component" value="Unassembled WGS sequence"/>
</dbReference>
<name>A0A6A6T7I4_9PLEO</name>
<evidence type="ECO:0000256" key="2">
    <source>
        <dbReference type="SAM" id="Phobius"/>
    </source>
</evidence>
<dbReference type="PANTHER" id="PTHR38790">
    <property type="entry name" value="2EXR DOMAIN-CONTAINING PROTEIN-RELATED"/>
    <property type="match status" value="1"/>
</dbReference>
<accession>A0A6A6T7I4</accession>
<dbReference type="InterPro" id="IPR056632">
    <property type="entry name" value="DUF7730"/>
</dbReference>
<feature type="domain" description="DUF7730" evidence="3">
    <location>
        <begin position="104"/>
        <end position="235"/>
    </location>
</feature>
<evidence type="ECO:0000259" key="3">
    <source>
        <dbReference type="Pfam" id="PF24864"/>
    </source>
</evidence>
<keyword evidence="2" id="KW-1133">Transmembrane helix</keyword>
<protein>
    <recommendedName>
        <fullName evidence="3">DUF7730 domain-containing protein</fullName>
    </recommendedName>
</protein>
<keyword evidence="2" id="KW-0812">Transmembrane</keyword>